<feature type="compositionally biased region" description="Basic residues" evidence="1">
    <location>
        <begin position="206"/>
        <end position="226"/>
    </location>
</feature>
<evidence type="ECO:0000256" key="1">
    <source>
        <dbReference type="SAM" id="MobiDB-lite"/>
    </source>
</evidence>
<evidence type="ECO:0000313" key="3">
    <source>
        <dbReference type="Proteomes" id="UP000311382"/>
    </source>
</evidence>
<proteinExistence type="predicted"/>
<organism evidence="2 3">
    <name type="scientific">Rhodotorula diobovata</name>
    <dbReference type="NCBI Taxonomy" id="5288"/>
    <lineage>
        <taxon>Eukaryota</taxon>
        <taxon>Fungi</taxon>
        <taxon>Dikarya</taxon>
        <taxon>Basidiomycota</taxon>
        <taxon>Pucciniomycotina</taxon>
        <taxon>Microbotryomycetes</taxon>
        <taxon>Sporidiobolales</taxon>
        <taxon>Sporidiobolaceae</taxon>
        <taxon>Rhodotorula</taxon>
    </lineage>
</organism>
<feature type="compositionally biased region" description="Low complexity" evidence="1">
    <location>
        <begin position="182"/>
        <end position="201"/>
    </location>
</feature>
<keyword evidence="3" id="KW-1185">Reference proteome</keyword>
<name>A0A5C5FNE6_9BASI</name>
<dbReference type="Proteomes" id="UP000311382">
    <property type="component" value="Unassembled WGS sequence"/>
</dbReference>
<feature type="compositionally biased region" description="Low complexity" evidence="1">
    <location>
        <begin position="227"/>
        <end position="253"/>
    </location>
</feature>
<evidence type="ECO:0000313" key="2">
    <source>
        <dbReference type="EMBL" id="TNY18320.1"/>
    </source>
</evidence>
<accession>A0A5C5FNE6</accession>
<feature type="region of interest" description="Disordered" evidence="1">
    <location>
        <begin position="334"/>
        <end position="356"/>
    </location>
</feature>
<dbReference type="AlphaFoldDB" id="A0A5C5FNE6"/>
<dbReference type="EMBL" id="SOZI01000144">
    <property type="protein sequence ID" value="TNY18320.1"/>
    <property type="molecule type" value="Genomic_DNA"/>
</dbReference>
<feature type="compositionally biased region" description="Basic and acidic residues" evidence="1">
    <location>
        <begin position="121"/>
        <end position="131"/>
    </location>
</feature>
<feature type="compositionally biased region" description="Gly residues" evidence="1">
    <location>
        <begin position="134"/>
        <end position="145"/>
    </location>
</feature>
<feature type="compositionally biased region" description="Low complexity" evidence="1">
    <location>
        <begin position="164"/>
        <end position="175"/>
    </location>
</feature>
<reference evidence="2 3" key="1">
    <citation type="submission" date="2019-03" db="EMBL/GenBank/DDBJ databases">
        <title>Rhodosporidium diobovatum UCD-FST 08-225 genome sequencing, assembly, and annotation.</title>
        <authorList>
            <person name="Fakankun I.U."/>
            <person name="Fristensky B."/>
            <person name="Levin D.B."/>
        </authorList>
    </citation>
    <scope>NUCLEOTIDE SEQUENCE [LARGE SCALE GENOMIC DNA]</scope>
    <source>
        <strain evidence="2 3">UCD-FST 08-225</strain>
    </source>
</reference>
<sequence>MVHCASSLHLWRADWLARARRWGLCSSLSQPLPPPTHPPWASWGGGKRLAGLARLAFCLSLPRCPCNSVLRSHQRLTRHALLARRQLVRHDPREALQLAPEQLVRRRCRLAHVPARRRGRHVDQRRVERQRGQRGQGGRADGRGPGQAARGSGSAQVGRAGTESSPAVPSSSTSARLRHRYPTTLPPLHLSSPRLAATTHTPPSPTKHHTHLAARPQRASHPRRARAASAYSPRDASPRLAGTASSSPSDSGSQGLPFWVQGGLYIVTVSLARRRRRLVAGPPSPPRTLFPSPPAGSFTFSAVVPKGFHSSSSRVSLPPQVPLEIEQRLALASSLPLPLRPRPRPTLFRLARHRPR</sequence>
<gene>
    <name evidence="2" type="ORF">DMC30DRAFT_61024</name>
</gene>
<protein>
    <submittedName>
        <fullName evidence="2">Uncharacterized protein</fullName>
    </submittedName>
</protein>
<feature type="region of interest" description="Disordered" evidence="1">
    <location>
        <begin position="115"/>
        <end position="253"/>
    </location>
</feature>
<comment type="caution">
    <text evidence="2">The sequence shown here is derived from an EMBL/GenBank/DDBJ whole genome shotgun (WGS) entry which is preliminary data.</text>
</comment>